<dbReference type="Pfam" id="PF06082">
    <property type="entry name" value="YjbH"/>
    <property type="match status" value="1"/>
</dbReference>
<evidence type="ECO:0000256" key="1">
    <source>
        <dbReference type="SAM" id="SignalP"/>
    </source>
</evidence>
<protein>
    <recommendedName>
        <fullName evidence="4">YjbH domain-containing protein</fullName>
    </recommendedName>
</protein>
<dbReference type="EMBL" id="JFZB01000016">
    <property type="protein sequence ID" value="KFI26192.1"/>
    <property type="molecule type" value="Genomic_DNA"/>
</dbReference>
<sequence>MGQKSRRKRRLARTIGAVSLTLAAVPAGHADPLLNQARNTYGMPGLIDMPTAETRTDGEFAVSMTRLDDNTQRNQITFQITPRISAAFRYSRVPGLQYNAPGEAWTALYDRSFDVQWTFLDEGQYLPSMAVGLRDFVGTGIYSGEYLVATKSLTEKLRATAGIGWGRLGTFGEHSGWGTRPAYDFSSTGGQLNGTSWFKGNYAPFFGLSYALTEKWTLKAEYSSDDYPREKKYDDFDRKSPFNFAAAYSPNEFVDLQMFYMYGTRVGFQFSINIDPKSAPFPSGLETAPLPVKPRPAYAADPDGWSGTWASDPTAQPAIQTALADALKKDGQILESMSLSKDRAELRIRNNRYLSTPEAVGRAVRIATRALPSSVETIVITPVNKGMPLAALTFRRSDVEKLENTSSYDMLARTGVGDTGRDPAQVPTPGVYPRYSWALGPYTAVSLFDPDQPLRLDVGAELAGRFEAAPGVVFSGVLRQKAFGDVGDGTAADPTGGVPQVRTDTTLYSRYPGTTIRQMQGAYYAKASDDIYLRATAGLFEQMYGGVSGEMLWKPADSRLALGLETDWVKKRDYNQRFDFQSYSTVTGHASAYYDLSNGYLAELDVGRYLAKDWGATMQLSRVFSNGWKVGAFATKTDISASDFGEGSFDKGIFFSIPLSWASGTPSTSSIDSTIRPLTRDGGQKVYVDGRLYSVVSPAQGGQIYDDWGRFWR</sequence>
<feature type="chain" id="PRO_5001817175" description="YjbH domain-containing protein" evidence="1">
    <location>
        <begin position="31"/>
        <end position="713"/>
    </location>
</feature>
<keyword evidence="3" id="KW-1185">Reference proteome</keyword>
<evidence type="ECO:0000313" key="2">
    <source>
        <dbReference type="EMBL" id="KFI26192.1"/>
    </source>
</evidence>
<evidence type="ECO:0008006" key="4">
    <source>
        <dbReference type="Google" id="ProtNLM"/>
    </source>
</evidence>
<comment type="caution">
    <text evidence="2">The sequence shown here is derived from an EMBL/GenBank/DDBJ whole genome shotgun (WGS) entry which is preliminary data.</text>
</comment>
<dbReference type="AlphaFoldDB" id="A0A086XVZ2"/>
<dbReference type="Proteomes" id="UP000028824">
    <property type="component" value="Unassembled WGS sequence"/>
</dbReference>
<accession>A0A086XVZ2</accession>
<dbReference type="STRING" id="1105367.CG50_02500"/>
<dbReference type="InterPro" id="IPR010344">
    <property type="entry name" value="YbjH"/>
</dbReference>
<reference evidence="2 3" key="1">
    <citation type="submission" date="2014-03" db="EMBL/GenBank/DDBJ databases">
        <title>Genome of Paenirhodobacter enshiensis DW2-9.</title>
        <authorList>
            <person name="Wang D."/>
            <person name="Wang G."/>
        </authorList>
    </citation>
    <scope>NUCLEOTIDE SEQUENCE [LARGE SCALE GENOMIC DNA]</scope>
    <source>
        <strain evidence="2 3">DW2-9</strain>
    </source>
</reference>
<gene>
    <name evidence="2" type="ORF">CG50_02500</name>
</gene>
<organism evidence="2 3">
    <name type="scientific">Paenirhodobacter enshiensis</name>
    <dbReference type="NCBI Taxonomy" id="1105367"/>
    <lineage>
        <taxon>Bacteria</taxon>
        <taxon>Pseudomonadati</taxon>
        <taxon>Pseudomonadota</taxon>
        <taxon>Alphaproteobacteria</taxon>
        <taxon>Rhodobacterales</taxon>
        <taxon>Rhodobacter group</taxon>
        <taxon>Paenirhodobacter</taxon>
    </lineage>
</organism>
<feature type="signal peptide" evidence="1">
    <location>
        <begin position="1"/>
        <end position="30"/>
    </location>
</feature>
<keyword evidence="1" id="KW-0732">Signal</keyword>
<name>A0A086XVZ2_9RHOB</name>
<dbReference type="eggNOG" id="COG3637">
    <property type="taxonomic scope" value="Bacteria"/>
</dbReference>
<evidence type="ECO:0000313" key="3">
    <source>
        <dbReference type="Proteomes" id="UP000028824"/>
    </source>
</evidence>
<proteinExistence type="predicted"/>